<comment type="caution">
    <text evidence="3">The sequence shown here is derived from an EMBL/GenBank/DDBJ whole genome shotgun (WGS) entry which is preliminary data.</text>
</comment>
<feature type="non-terminal residue" evidence="3">
    <location>
        <position position="1"/>
    </location>
</feature>
<keyword evidence="4" id="KW-1185">Reference proteome</keyword>
<reference evidence="3 4" key="1">
    <citation type="submission" date="2024-05" db="EMBL/GenBank/DDBJ databases">
        <authorList>
            <person name="Wallberg A."/>
        </authorList>
    </citation>
    <scope>NUCLEOTIDE SEQUENCE [LARGE SCALE GENOMIC DNA]</scope>
</reference>
<evidence type="ECO:0000313" key="3">
    <source>
        <dbReference type="EMBL" id="CAL4173307.1"/>
    </source>
</evidence>
<evidence type="ECO:0000259" key="2">
    <source>
        <dbReference type="PROSITE" id="PS50994"/>
    </source>
</evidence>
<organism evidence="3 4">
    <name type="scientific">Meganyctiphanes norvegica</name>
    <name type="common">Northern krill</name>
    <name type="synonym">Thysanopoda norvegica</name>
    <dbReference type="NCBI Taxonomy" id="48144"/>
    <lineage>
        <taxon>Eukaryota</taxon>
        <taxon>Metazoa</taxon>
        <taxon>Ecdysozoa</taxon>
        <taxon>Arthropoda</taxon>
        <taxon>Crustacea</taxon>
        <taxon>Multicrustacea</taxon>
        <taxon>Malacostraca</taxon>
        <taxon>Eumalacostraca</taxon>
        <taxon>Eucarida</taxon>
        <taxon>Euphausiacea</taxon>
        <taxon>Euphausiidae</taxon>
        <taxon>Meganyctiphanes</taxon>
    </lineage>
</organism>
<feature type="compositionally biased region" description="Pro residues" evidence="1">
    <location>
        <begin position="277"/>
        <end position="300"/>
    </location>
</feature>
<name>A0AAV2SCE0_MEGNR</name>
<dbReference type="SUPFAM" id="SSF53098">
    <property type="entry name" value="Ribonuclease H-like"/>
    <property type="match status" value="1"/>
</dbReference>
<sequence>ELASDGGPEFTATATRNLLRNWGVHHRLSSVAFPHSNCRAELGVKSMKRLLTGNTGKGGSLDSDAFRRALLQYRNTPDRETRLSPAMCLFGRHLRDFAPMLPGKYLPHNAWLEALNAREDALRNRHMRTHDRLSEHTRRLPPLRVGDHVRLQNQTGNFPLKWDRTGVVVEVRQFDQYLIKTDGSNRATLRNRKFLRKFTPVYPKHPPRTVLDDLVIPRPTQTLLAPPSDPILDPSAPCPPQPCPPGDNDHKPPHAPTAPQALAPHPPPSTVETMNPVTPPVPTMGPTLNPQPAPNILPPPRRSERTPRPPDRFGEWQY</sequence>
<dbReference type="PANTHER" id="PTHR37984:SF7">
    <property type="entry name" value="INTEGRASE CATALYTIC DOMAIN-CONTAINING PROTEIN"/>
    <property type="match status" value="1"/>
</dbReference>
<dbReference type="InterPro" id="IPR001584">
    <property type="entry name" value="Integrase_cat-core"/>
</dbReference>
<feature type="domain" description="Integrase catalytic" evidence="2">
    <location>
        <begin position="1"/>
        <end position="93"/>
    </location>
</feature>
<dbReference type="InterPro" id="IPR012337">
    <property type="entry name" value="RNaseH-like_sf"/>
</dbReference>
<dbReference type="Gene3D" id="3.30.420.10">
    <property type="entry name" value="Ribonuclease H-like superfamily/Ribonuclease H"/>
    <property type="match status" value="1"/>
</dbReference>
<gene>
    <name evidence="3" type="ORF">MNOR_LOCUS34379</name>
</gene>
<evidence type="ECO:0000256" key="1">
    <source>
        <dbReference type="SAM" id="MobiDB-lite"/>
    </source>
</evidence>
<dbReference type="InterPro" id="IPR036397">
    <property type="entry name" value="RNaseH_sf"/>
</dbReference>
<evidence type="ECO:0000313" key="4">
    <source>
        <dbReference type="Proteomes" id="UP001497623"/>
    </source>
</evidence>
<protein>
    <recommendedName>
        <fullName evidence="2">Integrase catalytic domain-containing protein</fullName>
    </recommendedName>
</protein>
<dbReference type="AlphaFoldDB" id="A0AAV2SCE0"/>
<dbReference type="EMBL" id="CAXKWB010052731">
    <property type="protein sequence ID" value="CAL4173307.1"/>
    <property type="molecule type" value="Genomic_DNA"/>
</dbReference>
<dbReference type="Proteomes" id="UP001497623">
    <property type="component" value="Unassembled WGS sequence"/>
</dbReference>
<dbReference type="PANTHER" id="PTHR37984">
    <property type="entry name" value="PROTEIN CBG26694"/>
    <property type="match status" value="1"/>
</dbReference>
<feature type="compositionally biased region" description="Basic and acidic residues" evidence="1">
    <location>
        <begin position="301"/>
        <end position="318"/>
    </location>
</feature>
<dbReference type="GO" id="GO:0003676">
    <property type="term" value="F:nucleic acid binding"/>
    <property type="evidence" value="ECO:0007669"/>
    <property type="project" value="InterPro"/>
</dbReference>
<dbReference type="PROSITE" id="PS50994">
    <property type="entry name" value="INTEGRASE"/>
    <property type="match status" value="1"/>
</dbReference>
<dbReference type="GO" id="GO:0015074">
    <property type="term" value="P:DNA integration"/>
    <property type="evidence" value="ECO:0007669"/>
    <property type="project" value="InterPro"/>
</dbReference>
<feature type="compositionally biased region" description="Pro residues" evidence="1">
    <location>
        <begin position="236"/>
        <end position="245"/>
    </location>
</feature>
<feature type="region of interest" description="Disordered" evidence="1">
    <location>
        <begin position="220"/>
        <end position="318"/>
    </location>
</feature>
<dbReference type="InterPro" id="IPR050951">
    <property type="entry name" value="Retrovirus_Pol_polyprotein"/>
</dbReference>
<proteinExistence type="predicted"/>
<accession>A0AAV2SCE0</accession>